<dbReference type="PANTHER" id="PTHR30158:SF3">
    <property type="entry name" value="MULTIDRUG EFFLUX PUMP SUBUNIT ACRA-RELATED"/>
    <property type="match status" value="1"/>
</dbReference>
<name>K1IFL9_AERVE</name>
<evidence type="ECO:0000259" key="4">
    <source>
        <dbReference type="Pfam" id="PF25876"/>
    </source>
</evidence>
<dbReference type="InterPro" id="IPR058626">
    <property type="entry name" value="MdtA-like_b-barrel"/>
</dbReference>
<dbReference type="GO" id="GO:0022857">
    <property type="term" value="F:transmembrane transporter activity"/>
    <property type="evidence" value="ECO:0007669"/>
    <property type="project" value="InterPro"/>
</dbReference>
<dbReference type="InterPro" id="IPR058625">
    <property type="entry name" value="MdtA-like_BSH"/>
</dbReference>
<dbReference type="InterPro" id="IPR058627">
    <property type="entry name" value="MdtA-like_C"/>
</dbReference>
<dbReference type="GO" id="GO:0005886">
    <property type="term" value="C:plasma membrane"/>
    <property type="evidence" value="ECO:0007669"/>
    <property type="project" value="UniProtKB-SubCell"/>
</dbReference>
<accession>K1IFL9</accession>
<dbReference type="NCBIfam" id="TIGR01730">
    <property type="entry name" value="RND_mfp"/>
    <property type="match status" value="1"/>
</dbReference>
<dbReference type="HOGENOM" id="CLU_018816_2_1_6"/>
<dbReference type="PANTHER" id="PTHR30158">
    <property type="entry name" value="ACRA/E-RELATED COMPONENT OF DRUG EFFLUX TRANSPORTER"/>
    <property type="match status" value="1"/>
</dbReference>
<dbReference type="AlphaFoldDB" id="K1IFL9"/>
<dbReference type="RefSeq" id="WP_005348299.1">
    <property type="nucleotide sequence ID" value="NZ_JH823256.1"/>
</dbReference>
<dbReference type="SUPFAM" id="SSF111369">
    <property type="entry name" value="HlyD-like secretion proteins"/>
    <property type="match status" value="1"/>
</dbReference>
<dbReference type="Pfam" id="PF25876">
    <property type="entry name" value="HH_MFP_RND"/>
    <property type="match status" value="1"/>
</dbReference>
<dbReference type="Gene3D" id="2.40.30.170">
    <property type="match status" value="1"/>
</dbReference>
<dbReference type="Pfam" id="PF25944">
    <property type="entry name" value="Beta-barrel_RND"/>
    <property type="match status" value="1"/>
</dbReference>
<organism evidence="8 9">
    <name type="scientific">Aeromonas veronii AMC34</name>
    <dbReference type="NCBI Taxonomy" id="1073383"/>
    <lineage>
        <taxon>Bacteria</taxon>
        <taxon>Pseudomonadati</taxon>
        <taxon>Pseudomonadota</taxon>
        <taxon>Gammaproteobacteria</taxon>
        <taxon>Aeromonadales</taxon>
        <taxon>Aeromonadaceae</taxon>
        <taxon>Aeromonas</taxon>
    </lineage>
</organism>
<dbReference type="Proteomes" id="UP000006087">
    <property type="component" value="Unassembled WGS sequence"/>
</dbReference>
<comment type="caution">
    <text evidence="8">The sequence shown here is derived from an EMBL/GenBank/DDBJ whole genome shotgun (WGS) entry which is preliminary data.</text>
</comment>
<evidence type="ECO:0000259" key="6">
    <source>
        <dbReference type="Pfam" id="PF25944"/>
    </source>
</evidence>
<dbReference type="Pfam" id="PF25917">
    <property type="entry name" value="BSH_RND"/>
    <property type="match status" value="1"/>
</dbReference>
<feature type="domain" description="Multidrug resistance protein MdtA-like barrel-sandwich hybrid" evidence="5">
    <location>
        <begin position="63"/>
        <end position="205"/>
    </location>
</feature>
<feature type="chain" id="PRO_5003845439" evidence="3">
    <location>
        <begin position="21"/>
        <end position="379"/>
    </location>
</feature>
<gene>
    <name evidence="8" type="ORF">HMPREF1168_04087</name>
</gene>
<evidence type="ECO:0000256" key="1">
    <source>
        <dbReference type="ARBA" id="ARBA00004519"/>
    </source>
</evidence>
<dbReference type="InterPro" id="IPR058624">
    <property type="entry name" value="MdtA-like_HH"/>
</dbReference>
<evidence type="ECO:0000313" key="9">
    <source>
        <dbReference type="Proteomes" id="UP000006087"/>
    </source>
</evidence>
<feature type="domain" description="Multidrug resistance protein MdtA-like C-terminal permuted SH3" evidence="7">
    <location>
        <begin position="307"/>
        <end position="366"/>
    </location>
</feature>
<feature type="domain" description="Multidrug resistance protein MdtA-like alpha-helical hairpin" evidence="4">
    <location>
        <begin position="105"/>
        <end position="173"/>
    </location>
</feature>
<dbReference type="Gene3D" id="2.40.50.100">
    <property type="match status" value="1"/>
</dbReference>
<dbReference type="PATRIC" id="fig|1073383.3.peg.4087"/>
<evidence type="ECO:0000313" key="8">
    <source>
        <dbReference type="EMBL" id="EKB17860.1"/>
    </source>
</evidence>
<dbReference type="InterPro" id="IPR006143">
    <property type="entry name" value="RND_pump_MFP"/>
</dbReference>
<feature type="domain" description="Multidrug resistance protein MdtA-like beta-barrel" evidence="6">
    <location>
        <begin position="211"/>
        <end position="300"/>
    </location>
</feature>
<sequence>MYRKHTLLLSFVIFSCSALLSGCNRNTNTPSISTLPTEVSYINLVNENIPVITSLVGRVEAERVSEVRPRVDGIILQRFFEEGADIKKGQILYQIDPTPYEATVKKLKAELAKEQANEEMLRLQDERFKYILSKHLISKQDYDKNHSAWQQAKAAVMAAKAALDEAEINLGYTNVRAPISGKIGRSNITEGALVTANQTAALASIQQLDHVYINVNQSSTDLINLENAVSKGKITNLSSTGNNVKISLMNDTDYPHLGSIKFSDISVDQDTGMVLVRVTVPNPEHKLLPGMFVKASIKEGSLKDSFLIPQKAIQRTPRGEAFVMTLTKDNHVAIKNVSLGKMTGSNWTVTSGLSSIDKVIVEGIQKINPGDLVKPYLYN</sequence>
<comment type="subcellular location">
    <subcellularLocation>
        <location evidence="1">Cell inner membrane</location>
        <topology evidence="1">Lipid-anchor</topology>
    </subcellularLocation>
</comment>
<dbReference type="FunFam" id="2.40.420.20:FF:000001">
    <property type="entry name" value="Efflux RND transporter periplasmic adaptor subunit"/>
    <property type="match status" value="1"/>
</dbReference>
<dbReference type="EMBL" id="AGWU01000024">
    <property type="protein sequence ID" value="EKB17860.1"/>
    <property type="molecule type" value="Genomic_DNA"/>
</dbReference>
<evidence type="ECO:0000256" key="3">
    <source>
        <dbReference type="SAM" id="SignalP"/>
    </source>
</evidence>
<dbReference type="Gene3D" id="1.10.287.470">
    <property type="entry name" value="Helix hairpin bin"/>
    <property type="match status" value="1"/>
</dbReference>
<keyword evidence="3" id="KW-0732">Signal</keyword>
<proteinExistence type="inferred from homology"/>
<dbReference type="Pfam" id="PF25967">
    <property type="entry name" value="RND-MFP_C"/>
    <property type="match status" value="1"/>
</dbReference>
<reference evidence="8 9" key="1">
    <citation type="submission" date="2012-06" db="EMBL/GenBank/DDBJ databases">
        <title>The Genome Sequence of Aeromonas veronii AMC34.</title>
        <authorList>
            <consortium name="The Broad Institute Genome Sequencing Platform"/>
            <person name="Earl A."/>
            <person name="Ward D."/>
            <person name="Feldgarden M."/>
            <person name="Gevers D."/>
            <person name="Graf J."/>
            <person name="Tomasi A."/>
            <person name="Horneman A."/>
            <person name="Walker B."/>
            <person name="Young S.K."/>
            <person name="Zeng Q."/>
            <person name="Gargeya S."/>
            <person name="Fitzgerald M."/>
            <person name="Haas B."/>
            <person name="Abouelleil A."/>
            <person name="Alvarado L."/>
            <person name="Arachchi H.M."/>
            <person name="Berlin A.M."/>
            <person name="Chapman S.B."/>
            <person name="Goldberg J."/>
            <person name="Griggs A."/>
            <person name="Gujja S."/>
            <person name="Hansen M."/>
            <person name="Howarth C."/>
            <person name="Imamovic A."/>
            <person name="Larimer J."/>
            <person name="McCowan C."/>
            <person name="Montmayeur A."/>
            <person name="Murphy C."/>
            <person name="Neiman D."/>
            <person name="Pearson M."/>
            <person name="Priest M."/>
            <person name="Roberts A."/>
            <person name="Saif S."/>
            <person name="Shea T."/>
            <person name="Sisk P."/>
            <person name="Sykes S."/>
            <person name="Wortman J."/>
            <person name="Nusbaum C."/>
            <person name="Birren B."/>
        </authorList>
    </citation>
    <scope>NUCLEOTIDE SEQUENCE [LARGE SCALE GENOMIC DNA]</scope>
    <source>
        <strain evidence="8 9">AMC34</strain>
    </source>
</reference>
<evidence type="ECO:0000259" key="7">
    <source>
        <dbReference type="Pfam" id="PF25967"/>
    </source>
</evidence>
<dbReference type="Gene3D" id="2.40.420.20">
    <property type="match status" value="1"/>
</dbReference>
<dbReference type="GO" id="GO:0046677">
    <property type="term" value="P:response to antibiotic"/>
    <property type="evidence" value="ECO:0007669"/>
    <property type="project" value="TreeGrafter"/>
</dbReference>
<protein>
    <submittedName>
        <fullName evidence="8">Efflux transporter, RND family, MFP subunit</fullName>
    </submittedName>
</protein>
<evidence type="ECO:0000259" key="5">
    <source>
        <dbReference type="Pfam" id="PF25917"/>
    </source>
</evidence>
<feature type="signal peptide" evidence="3">
    <location>
        <begin position="1"/>
        <end position="20"/>
    </location>
</feature>
<comment type="similarity">
    <text evidence="2">Belongs to the membrane fusion protein (MFP) (TC 8.A.1) family.</text>
</comment>
<evidence type="ECO:0000256" key="2">
    <source>
        <dbReference type="ARBA" id="ARBA00009477"/>
    </source>
</evidence>
<dbReference type="PROSITE" id="PS51257">
    <property type="entry name" value="PROKAR_LIPOPROTEIN"/>
    <property type="match status" value="1"/>
</dbReference>